<evidence type="ECO:0000313" key="6">
    <source>
        <dbReference type="Proteomes" id="UP000431913"/>
    </source>
</evidence>
<feature type="transmembrane region" description="Helical" evidence="3">
    <location>
        <begin position="91"/>
        <end position="109"/>
    </location>
</feature>
<accession>A0A6I2U7Y7</accession>
<sequence>MSTHLCVKLSKNGEKGRVCVQTEYRNINQGGRARRPARHAANVRVPPQSGGQRAARVRQPGPYGYPAVPSPRTVRGARAAARRRQKRRRRLVTLGLACLTLAIVLLAVLRQTFAAQPAGTEGGAAGQSAALPTAAAPHEGPPYTIAIDAGHGGTDIGAEGVINEIQLTEATIGYLEGWLTQDENYTPVRTHAADTFSKNTERAAAANSAGASLLLSVHGNSDPYSSDSYGLECYPQPPGRTHHEDSLRLAHLIADKFGAAGQRLRGNAGVRYIYYAGDDESGYEKQVVEESDSTVYSEQTFGLLEKTDCPAVLVEQCFVTSEADVAAWGTDDGCRRAARLYYEAICEYFGTEPLPGT</sequence>
<feature type="domain" description="MurNAc-LAA" evidence="4">
    <location>
        <begin position="203"/>
        <end position="346"/>
    </location>
</feature>
<reference evidence="5 6" key="1">
    <citation type="submission" date="2019-08" db="EMBL/GenBank/DDBJ databases">
        <title>In-depth cultivation of the pig gut microbiome towards novel bacterial diversity and tailored functional studies.</title>
        <authorList>
            <person name="Wylensek D."/>
            <person name="Hitch T.C.A."/>
            <person name="Clavel T."/>
        </authorList>
    </citation>
    <scope>NUCLEOTIDE SEQUENCE [LARGE SCALE GENOMIC DNA]</scope>
    <source>
        <strain evidence="5 6">WCA3-601-WT-6J</strain>
    </source>
</reference>
<dbReference type="Gene3D" id="3.40.630.40">
    <property type="entry name" value="Zn-dependent exopeptidases"/>
    <property type="match status" value="1"/>
</dbReference>
<dbReference type="CDD" id="cd02696">
    <property type="entry name" value="MurNAc-LAA"/>
    <property type="match status" value="1"/>
</dbReference>
<comment type="caution">
    <text evidence="5">The sequence shown here is derived from an EMBL/GenBank/DDBJ whole genome shotgun (WGS) entry which is preliminary data.</text>
</comment>
<dbReference type="GO" id="GO:0009253">
    <property type="term" value="P:peptidoglycan catabolic process"/>
    <property type="evidence" value="ECO:0007669"/>
    <property type="project" value="InterPro"/>
</dbReference>
<dbReference type="AlphaFoldDB" id="A0A6I2U7Y7"/>
<gene>
    <name evidence="5" type="ORF">FYJ76_08720</name>
</gene>
<dbReference type="GO" id="GO:0030288">
    <property type="term" value="C:outer membrane-bounded periplasmic space"/>
    <property type="evidence" value="ECO:0007669"/>
    <property type="project" value="TreeGrafter"/>
</dbReference>
<protein>
    <submittedName>
        <fullName evidence="5">N-acetylmuramoyl-L-alanine amidase</fullName>
    </submittedName>
</protein>
<feature type="region of interest" description="Disordered" evidence="2">
    <location>
        <begin position="30"/>
        <end position="85"/>
    </location>
</feature>
<keyword evidence="1" id="KW-0378">Hydrolase</keyword>
<dbReference type="InterPro" id="IPR002508">
    <property type="entry name" value="MurNAc-LAA_cat"/>
</dbReference>
<dbReference type="Proteomes" id="UP000431913">
    <property type="component" value="Unassembled WGS sequence"/>
</dbReference>
<dbReference type="PANTHER" id="PTHR30404">
    <property type="entry name" value="N-ACETYLMURAMOYL-L-ALANINE AMIDASE"/>
    <property type="match status" value="1"/>
</dbReference>
<evidence type="ECO:0000259" key="4">
    <source>
        <dbReference type="SMART" id="SM00646"/>
    </source>
</evidence>
<feature type="region of interest" description="Disordered" evidence="2">
    <location>
        <begin position="118"/>
        <end position="137"/>
    </location>
</feature>
<dbReference type="EMBL" id="VUNJ01000007">
    <property type="protein sequence ID" value="MST92019.1"/>
    <property type="molecule type" value="Genomic_DNA"/>
</dbReference>
<dbReference type="SMART" id="SM00646">
    <property type="entry name" value="Ami_3"/>
    <property type="match status" value="1"/>
</dbReference>
<proteinExistence type="predicted"/>
<evidence type="ECO:0000313" key="5">
    <source>
        <dbReference type="EMBL" id="MST92019.1"/>
    </source>
</evidence>
<evidence type="ECO:0000256" key="2">
    <source>
        <dbReference type="SAM" id="MobiDB-lite"/>
    </source>
</evidence>
<keyword evidence="3" id="KW-1133">Transmembrane helix</keyword>
<keyword evidence="3" id="KW-0812">Transmembrane</keyword>
<keyword evidence="3" id="KW-0472">Membrane</keyword>
<evidence type="ECO:0000256" key="3">
    <source>
        <dbReference type="SAM" id="Phobius"/>
    </source>
</evidence>
<dbReference type="InterPro" id="IPR050695">
    <property type="entry name" value="N-acetylmuramoyl_amidase_3"/>
</dbReference>
<dbReference type="PANTHER" id="PTHR30404:SF0">
    <property type="entry name" value="N-ACETYLMURAMOYL-L-ALANINE AMIDASE AMIC"/>
    <property type="match status" value="1"/>
</dbReference>
<name>A0A6I2U7Y7_9FIRM</name>
<dbReference type="SUPFAM" id="SSF53187">
    <property type="entry name" value="Zn-dependent exopeptidases"/>
    <property type="match status" value="1"/>
</dbReference>
<organism evidence="5 6">
    <name type="scientific">Ruthenibacterium lactatiformans</name>
    <dbReference type="NCBI Taxonomy" id="1550024"/>
    <lineage>
        <taxon>Bacteria</taxon>
        <taxon>Bacillati</taxon>
        <taxon>Bacillota</taxon>
        <taxon>Clostridia</taxon>
        <taxon>Eubacteriales</taxon>
        <taxon>Oscillospiraceae</taxon>
        <taxon>Ruthenibacterium</taxon>
    </lineage>
</organism>
<dbReference type="GO" id="GO:0008745">
    <property type="term" value="F:N-acetylmuramoyl-L-alanine amidase activity"/>
    <property type="evidence" value="ECO:0007669"/>
    <property type="project" value="InterPro"/>
</dbReference>
<evidence type="ECO:0000256" key="1">
    <source>
        <dbReference type="ARBA" id="ARBA00022801"/>
    </source>
</evidence>
<dbReference type="Pfam" id="PF01520">
    <property type="entry name" value="Amidase_3"/>
    <property type="match status" value="1"/>
</dbReference>